<organism evidence="8 9">
    <name type="scientific">Beauveria bassiana</name>
    <name type="common">White muscardine disease fungus</name>
    <name type="synonym">Tritirachium shiotae</name>
    <dbReference type="NCBI Taxonomy" id="176275"/>
    <lineage>
        <taxon>Eukaryota</taxon>
        <taxon>Fungi</taxon>
        <taxon>Dikarya</taxon>
        <taxon>Ascomycota</taxon>
        <taxon>Pezizomycotina</taxon>
        <taxon>Sordariomycetes</taxon>
        <taxon>Hypocreomycetidae</taxon>
        <taxon>Hypocreales</taxon>
        <taxon>Cordycipitaceae</taxon>
        <taxon>Beauveria</taxon>
    </lineage>
</organism>
<dbReference type="InterPro" id="IPR051987">
    <property type="entry name" value="Sigma-2_receptor-like"/>
</dbReference>
<dbReference type="PANTHER" id="PTHR31204:SF1">
    <property type="entry name" value="SIGMA INTRACELLULAR RECEPTOR 2"/>
    <property type="match status" value="1"/>
</dbReference>
<dbReference type="PROSITE" id="PS51751">
    <property type="entry name" value="EXPERA"/>
    <property type="match status" value="1"/>
</dbReference>
<evidence type="ECO:0000256" key="4">
    <source>
        <dbReference type="ARBA" id="ARBA00023136"/>
    </source>
</evidence>
<dbReference type="OrthoDB" id="433124at2759"/>
<comment type="subcellular location">
    <subcellularLocation>
        <location evidence="1">Membrane</location>
        <topology evidence="1">Multi-pass membrane protein</topology>
    </subcellularLocation>
</comment>
<dbReference type="Proteomes" id="UP000237441">
    <property type="component" value="Unassembled WGS sequence"/>
</dbReference>
<keyword evidence="3 5" id="KW-1133">Transmembrane helix</keyword>
<protein>
    <recommendedName>
        <fullName evidence="7">EXPERA domain-containing protein</fullName>
    </recommendedName>
</protein>
<accession>A0A2S7YIX8</accession>
<dbReference type="EMBL" id="JRHA01000006">
    <property type="protein sequence ID" value="PQK15943.1"/>
    <property type="molecule type" value="Genomic_DNA"/>
</dbReference>
<evidence type="ECO:0000313" key="8">
    <source>
        <dbReference type="EMBL" id="PQK15943.1"/>
    </source>
</evidence>
<feature type="transmembrane region" description="Helical" evidence="6">
    <location>
        <begin position="44"/>
        <end position="66"/>
    </location>
</feature>
<feature type="transmembrane region" description="Helical" evidence="6">
    <location>
        <begin position="188"/>
        <end position="207"/>
    </location>
</feature>
<feature type="transmembrane region" description="Helical" evidence="6">
    <location>
        <begin position="115"/>
        <end position="135"/>
    </location>
</feature>
<evidence type="ECO:0000256" key="5">
    <source>
        <dbReference type="PROSITE-ProRule" id="PRU01087"/>
    </source>
</evidence>
<feature type="transmembrane region" description="Helical" evidence="6">
    <location>
        <begin position="147"/>
        <end position="168"/>
    </location>
</feature>
<evidence type="ECO:0000259" key="7">
    <source>
        <dbReference type="PROSITE" id="PS51751"/>
    </source>
</evidence>
<feature type="domain" description="EXPERA" evidence="7">
    <location>
        <begin position="42"/>
        <end position="199"/>
    </location>
</feature>
<reference evidence="8 9" key="1">
    <citation type="submission" date="2016-07" db="EMBL/GenBank/DDBJ databases">
        <title>Comparative genomics of the entomopathogenic fungus Beauveria bassiana.</title>
        <authorList>
            <person name="Valero Jimenez C.A."/>
            <person name="Zwaan B.J."/>
            <person name="Van Kan J.A."/>
            <person name="Takken W."/>
            <person name="Debets A.J."/>
            <person name="Schoustra S.E."/>
            <person name="Koenraadt C.J."/>
        </authorList>
    </citation>
    <scope>NUCLEOTIDE SEQUENCE [LARGE SCALE GENOMIC DNA]</scope>
    <source>
        <strain evidence="8 9">ARSEF 8028</strain>
    </source>
</reference>
<comment type="caution">
    <text evidence="8">The sequence shown here is derived from an EMBL/GenBank/DDBJ whole genome shotgun (WGS) entry which is preliminary data.</text>
</comment>
<gene>
    <name evidence="8" type="ORF">BB8028_0006g02650</name>
</gene>
<keyword evidence="4 5" id="KW-0472">Membrane</keyword>
<name>A0A2S7YIX8_BEABA</name>
<dbReference type="PANTHER" id="PTHR31204">
    <property type="entry name" value="SIGMA INTRACELLULAR RECEPTOR 2"/>
    <property type="match status" value="1"/>
</dbReference>
<dbReference type="Pfam" id="PF05241">
    <property type="entry name" value="EBP"/>
    <property type="match status" value="1"/>
</dbReference>
<evidence type="ECO:0000313" key="9">
    <source>
        <dbReference type="Proteomes" id="UP000237441"/>
    </source>
</evidence>
<evidence type="ECO:0000256" key="6">
    <source>
        <dbReference type="SAM" id="Phobius"/>
    </source>
</evidence>
<dbReference type="GO" id="GO:0005783">
    <property type="term" value="C:endoplasmic reticulum"/>
    <property type="evidence" value="ECO:0007669"/>
    <property type="project" value="TreeGrafter"/>
</dbReference>
<evidence type="ECO:0000256" key="3">
    <source>
        <dbReference type="ARBA" id="ARBA00022989"/>
    </source>
</evidence>
<evidence type="ECO:0000256" key="1">
    <source>
        <dbReference type="ARBA" id="ARBA00004141"/>
    </source>
</evidence>
<sequence length="220" mass="24355">MHQTSSFALTLHRSGRTNRKSFCSIVQFFWPNRVIMANKPIRDWVYLAIIGLQLTGMLVLDLVAFYPKPLWEPAGAPLHFLVGLRRRYVASTGDPFFSASSSSAAVHSSAPWFEAFLYVEGFVQFPLAAFLVSRLAAARRIGGAAELAGLAFGCLTFMGSVACCYELLHMGPEQVAAEKKTRLLYGTYLPFVVIPAVLAVDMFLRLLPRVQDTGTKDKDE</sequence>
<dbReference type="InterPro" id="IPR033118">
    <property type="entry name" value="EXPERA"/>
</dbReference>
<dbReference type="GO" id="GO:0016020">
    <property type="term" value="C:membrane"/>
    <property type="evidence" value="ECO:0007669"/>
    <property type="project" value="UniProtKB-SubCell"/>
</dbReference>
<dbReference type="AlphaFoldDB" id="A0A2S7YIX8"/>
<evidence type="ECO:0000256" key="2">
    <source>
        <dbReference type="ARBA" id="ARBA00022692"/>
    </source>
</evidence>
<proteinExistence type="predicted"/>
<keyword evidence="2 5" id="KW-0812">Transmembrane</keyword>